<keyword evidence="4 9" id="KW-1015">Disulfide bond</keyword>
<accession>H1DCT9</accession>
<dbReference type="SUPFAM" id="SSF52833">
    <property type="entry name" value="Thioredoxin-like"/>
    <property type="match status" value="1"/>
</dbReference>
<comment type="caution">
    <text evidence="11">The sequence shown here is derived from an EMBL/GenBank/DDBJ whole genome shotgun (WGS) entry which is preliminary data.</text>
</comment>
<keyword evidence="2" id="KW-0813">Transport</keyword>
<feature type="disulfide bond" description="Redox-active" evidence="9">
    <location>
        <begin position="24"/>
        <end position="27"/>
    </location>
</feature>
<dbReference type="PRINTS" id="PR00421">
    <property type="entry name" value="THIOREDOXIN"/>
</dbReference>
<feature type="site" description="Contributes to redox potential value" evidence="8">
    <location>
        <position position="25"/>
    </location>
</feature>
<dbReference type="PATRIC" id="fig|742817.3.peg.148"/>
<feature type="site" description="Contributes to redox potential value" evidence="8">
    <location>
        <position position="26"/>
    </location>
</feature>
<evidence type="ECO:0000256" key="1">
    <source>
        <dbReference type="ARBA" id="ARBA00008987"/>
    </source>
</evidence>
<dbReference type="GO" id="GO:0045454">
    <property type="term" value="P:cell redox homeostasis"/>
    <property type="evidence" value="ECO:0007669"/>
    <property type="project" value="TreeGrafter"/>
</dbReference>
<dbReference type="InterPro" id="IPR005746">
    <property type="entry name" value="Thioredoxin"/>
</dbReference>
<dbReference type="PIRSF" id="PIRSF000077">
    <property type="entry name" value="Thioredoxin"/>
    <property type="match status" value="1"/>
</dbReference>
<dbReference type="PANTHER" id="PTHR45663:SF11">
    <property type="entry name" value="GEO12009P1"/>
    <property type="match status" value="1"/>
</dbReference>
<sequence>MMEKFEEMIQGNVPTLVDYFATWCGPCKMMHPILEELKQRMGDKVKIVKIDVDVPANRESVYFYQIQSVPTLLLFQKGKMVWRQSGVVRAAQLQETIEKFIQNG</sequence>
<evidence type="ECO:0000313" key="12">
    <source>
        <dbReference type="Proteomes" id="UP000004892"/>
    </source>
</evidence>
<reference evidence="11 12" key="1">
    <citation type="submission" date="2012-01" db="EMBL/GenBank/DDBJ databases">
        <title>The Genome Sequence of Odoribacter laneus YIT 12061.</title>
        <authorList>
            <consortium name="The Broad Institute Genome Sequencing Platform"/>
            <person name="Earl A."/>
            <person name="Ward D."/>
            <person name="Feldgarden M."/>
            <person name="Gevers D."/>
            <person name="Morotomi M."/>
            <person name="Young S.K."/>
            <person name="Zeng Q."/>
            <person name="Gargeya S."/>
            <person name="Fitzgerald M."/>
            <person name="Haas B."/>
            <person name="Abouelleil A."/>
            <person name="Alvarado L."/>
            <person name="Arachchi H.M."/>
            <person name="Berlin A."/>
            <person name="Chapman S.B."/>
            <person name="Gearin G."/>
            <person name="Goldberg J."/>
            <person name="Griggs A."/>
            <person name="Gujja S."/>
            <person name="Hansen M."/>
            <person name="Heiman D."/>
            <person name="Howarth C."/>
            <person name="Larimer J."/>
            <person name="Lui A."/>
            <person name="MacDonald P.J.P."/>
            <person name="McCowen C."/>
            <person name="Montmayeur A."/>
            <person name="Murphy C."/>
            <person name="Neiman D."/>
            <person name="Pearson M."/>
            <person name="Priest M."/>
            <person name="Roberts A."/>
            <person name="Saif S."/>
            <person name="Shea T."/>
            <person name="Sisk P."/>
            <person name="Stolte C."/>
            <person name="Sykes S."/>
            <person name="Wortman J."/>
            <person name="Nusbaum C."/>
            <person name="Birren B."/>
        </authorList>
    </citation>
    <scope>NUCLEOTIDE SEQUENCE [LARGE SCALE GENOMIC DNA]</scope>
    <source>
        <strain evidence="11 12">YIT 12061</strain>
    </source>
</reference>
<keyword evidence="5 9" id="KW-0676">Redox-active center</keyword>
<dbReference type="Pfam" id="PF00085">
    <property type="entry name" value="Thioredoxin"/>
    <property type="match status" value="1"/>
</dbReference>
<dbReference type="PROSITE" id="PS51352">
    <property type="entry name" value="THIOREDOXIN_2"/>
    <property type="match status" value="1"/>
</dbReference>
<dbReference type="PANTHER" id="PTHR45663">
    <property type="entry name" value="GEO12009P1"/>
    <property type="match status" value="1"/>
</dbReference>
<evidence type="ECO:0000256" key="4">
    <source>
        <dbReference type="ARBA" id="ARBA00023157"/>
    </source>
</evidence>
<evidence type="ECO:0000256" key="2">
    <source>
        <dbReference type="ARBA" id="ARBA00022448"/>
    </source>
</evidence>
<dbReference type="InterPro" id="IPR013766">
    <property type="entry name" value="Thioredoxin_domain"/>
</dbReference>
<feature type="domain" description="Thioredoxin" evidence="10">
    <location>
        <begin position="1"/>
        <end position="102"/>
    </location>
</feature>
<dbReference type="PROSITE" id="PS00194">
    <property type="entry name" value="THIOREDOXIN_1"/>
    <property type="match status" value="1"/>
</dbReference>
<dbReference type="Gene3D" id="3.40.30.10">
    <property type="entry name" value="Glutaredoxin"/>
    <property type="match status" value="1"/>
</dbReference>
<dbReference type="GO" id="GO:0015035">
    <property type="term" value="F:protein-disulfide reductase activity"/>
    <property type="evidence" value="ECO:0007669"/>
    <property type="project" value="UniProtKB-UniRule"/>
</dbReference>
<evidence type="ECO:0000259" key="10">
    <source>
        <dbReference type="PROSITE" id="PS51352"/>
    </source>
</evidence>
<gene>
    <name evidence="11" type="ORF">HMPREF9449_00146</name>
</gene>
<dbReference type="Proteomes" id="UP000004892">
    <property type="component" value="Unassembled WGS sequence"/>
</dbReference>
<evidence type="ECO:0000256" key="8">
    <source>
        <dbReference type="PIRSR" id="PIRSR000077-1"/>
    </source>
</evidence>
<protein>
    <recommendedName>
        <fullName evidence="6 7">Thioredoxin</fullName>
    </recommendedName>
</protein>
<feature type="active site" description="Nucleophile" evidence="8">
    <location>
        <position position="24"/>
    </location>
</feature>
<dbReference type="InterPro" id="IPR017937">
    <property type="entry name" value="Thioredoxin_CS"/>
</dbReference>
<dbReference type="GO" id="GO:0005829">
    <property type="term" value="C:cytosol"/>
    <property type="evidence" value="ECO:0007669"/>
    <property type="project" value="TreeGrafter"/>
</dbReference>
<evidence type="ECO:0000256" key="5">
    <source>
        <dbReference type="ARBA" id="ARBA00023284"/>
    </source>
</evidence>
<proteinExistence type="inferred from homology"/>
<dbReference type="NCBIfam" id="TIGR01068">
    <property type="entry name" value="thioredoxin"/>
    <property type="match status" value="1"/>
</dbReference>
<evidence type="ECO:0000256" key="3">
    <source>
        <dbReference type="ARBA" id="ARBA00022982"/>
    </source>
</evidence>
<organism evidence="11 12">
    <name type="scientific">Odoribacter laneus YIT 12061</name>
    <dbReference type="NCBI Taxonomy" id="742817"/>
    <lineage>
        <taxon>Bacteria</taxon>
        <taxon>Pseudomonadati</taxon>
        <taxon>Bacteroidota</taxon>
        <taxon>Bacteroidia</taxon>
        <taxon>Bacteroidales</taxon>
        <taxon>Odoribacteraceae</taxon>
        <taxon>Odoribacter</taxon>
    </lineage>
</organism>
<dbReference type="eggNOG" id="COG0526">
    <property type="taxonomic scope" value="Bacteria"/>
</dbReference>
<keyword evidence="12" id="KW-1185">Reference proteome</keyword>
<dbReference type="EMBL" id="ADMC01000001">
    <property type="protein sequence ID" value="EHP51144.1"/>
    <property type="molecule type" value="Genomic_DNA"/>
</dbReference>
<dbReference type="AlphaFoldDB" id="H1DCT9"/>
<evidence type="ECO:0000256" key="6">
    <source>
        <dbReference type="NCBIfam" id="TIGR01068"/>
    </source>
</evidence>
<evidence type="ECO:0000256" key="9">
    <source>
        <dbReference type="PIRSR" id="PIRSR000077-4"/>
    </source>
</evidence>
<name>H1DCT9_9BACT</name>
<feature type="site" description="Deprotonates C-terminal active site Cys" evidence="8">
    <location>
        <position position="18"/>
    </location>
</feature>
<feature type="active site" description="Nucleophile" evidence="8">
    <location>
        <position position="27"/>
    </location>
</feature>
<dbReference type="CDD" id="cd02947">
    <property type="entry name" value="TRX_family"/>
    <property type="match status" value="1"/>
</dbReference>
<evidence type="ECO:0000256" key="7">
    <source>
        <dbReference type="PIRNR" id="PIRNR000077"/>
    </source>
</evidence>
<evidence type="ECO:0000313" key="11">
    <source>
        <dbReference type="EMBL" id="EHP51144.1"/>
    </source>
</evidence>
<dbReference type="STRING" id="742817.HMPREF9449_00146"/>
<dbReference type="FunFam" id="3.40.30.10:FF:000001">
    <property type="entry name" value="Thioredoxin"/>
    <property type="match status" value="1"/>
</dbReference>
<keyword evidence="3" id="KW-0249">Electron transport</keyword>
<dbReference type="InterPro" id="IPR036249">
    <property type="entry name" value="Thioredoxin-like_sf"/>
</dbReference>
<dbReference type="HOGENOM" id="CLU_090389_10_4_10"/>
<comment type="similarity">
    <text evidence="1 7">Belongs to the thioredoxin family.</text>
</comment>